<keyword evidence="12" id="KW-1185">Reference proteome</keyword>
<keyword evidence="7" id="KW-0067">ATP-binding</keyword>
<evidence type="ECO:0000256" key="7">
    <source>
        <dbReference type="ARBA" id="ARBA00022840"/>
    </source>
</evidence>
<dbReference type="Gene3D" id="3.30.450.20">
    <property type="entry name" value="PAS domain"/>
    <property type="match status" value="1"/>
</dbReference>
<dbReference type="Gene3D" id="1.10.287.130">
    <property type="match status" value="1"/>
</dbReference>
<dbReference type="EC" id="2.7.13.3" evidence="2"/>
<dbReference type="GO" id="GO:0000155">
    <property type="term" value="F:phosphorelay sensor kinase activity"/>
    <property type="evidence" value="ECO:0007669"/>
    <property type="project" value="InterPro"/>
</dbReference>
<comment type="caution">
    <text evidence="11">The sequence shown here is derived from an EMBL/GenBank/DDBJ whole genome shotgun (WGS) entry which is preliminary data.</text>
</comment>
<dbReference type="InterPro" id="IPR003661">
    <property type="entry name" value="HisK_dim/P_dom"/>
</dbReference>
<dbReference type="AlphaFoldDB" id="A0A2T1HWD3"/>
<protein>
    <recommendedName>
        <fullName evidence="2">histidine kinase</fullName>
        <ecNumber evidence="2">2.7.13.3</ecNumber>
    </recommendedName>
</protein>
<evidence type="ECO:0000313" key="11">
    <source>
        <dbReference type="EMBL" id="PSC05905.1"/>
    </source>
</evidence>
<dbReference type="InterPro" id="IPR013656">
    <property type="entry name" value="PAS_4"/>
</dbReference>
<evidence type="ECO:0000256" key="5">
    <source>
        <dbReference type="ARBA" id="ARBA00022741"/>
    </source>
</evidence>
<dbReference type="NCBIfam" id="TIGR00229">
    <property type="entry name" value="sensory_box"/>
    <property type="match status" value="1"/>
</dbReference>
<evidence type="ECO:0000256" key="3">
    <source>
        <dbReference type="ARBA" id="ARBA00022553"/>
    </source>
</evidence>
<dbReference type="InterPro" id="IPR003594">
    <property type="entry name" value="HATPase_dom"/>
</dbReference>
<keyword evidence="5" id="KW-0547">Nucleotide-binding</keyword>
<dbReference type="EMBL" id="PVZS01000005">
    <property type="protein sequence ID" value="PSC05905.1"/>
    <property type="molecule type" value="Genomic_DNA"/>
</dbReference>
<keyword evidence="3" id="KW-0597">Phosphoprotein</keyword>
<dbReference type="CDD" id="cd00082">
    <property type="entry name" value="HisKA"/>
    <property type="match status" value="1"/>
</dbReference>
<feature type="domain" description="PAS" evidence="10">
    <location>
        <begin position="26"/>
        <end position="77"/>
    </location>
</feature>
<evidence type="ECO:0000259" key="9">
    <source>
        <dbReference type="PROSITE" id="PS50109"/>
    </source>
</evidence>
<dbReference type="Pfam" id="PF00512">
    <property type="entry name" value="HisKA"/>
    <property type="match status" value="1"/>
</dbReference>
<dbReference type="CDD" id="cd00130">
    <property type="entry name" value="PAS"/>
    <property type="match status" value="1"/>
</dbReference>
<evidence type="ECO:0000256" key="1">
    <source>
        <dbReference type="ARBA" id="ARBA00000085"/>
    </source>
</evidence>
<dbReference type="SUPFAM" id="SSF55785">
    <property type="entry name" value="PYP-like sensor domain (PAS domain)"/>
    <property type="match status" value="1"/>
</dbReference>
<dbReference type="SUPFAM" id="SSF55874">
    <property type="entry name" value="ATPase domain of HSP90 chaperone/DNA topoisomerase II/histidine kinase"/>
    <property type="match status" value="1"/>
</dbReference>
<evidence type="ECO:0000256" key="8">
    <source>
        <dbReference type="ARBA" id="ARBA00023012"/>
    </source>
</evidence>
<gene>
    <name evidence="11" type="ORF">SLNSH_05860</name>
</gene>
<dbReference type="PANTHER" id="PTHR43065:SF10">
    <property type="entry name" value="PEROXIDE STRESS-ACTIVATED HISTIDINE KINASE MAK3"/>
    <property type="match status" value="1"/>
</dbReference>
<keyword evidence="8" id="KW-0902">Two-component regulatory system</keyword>
<dbReference type="SMART" id="SM00387">
    <property type="entry name" value="HATPase_c"/>
    <property type="match status" value="1"/>
</dbReference>
<dbReference type="SUPFAM" id="SSF47384">
    <property type="entry name" value="Homodimeric domain of signal transducing histidine kinase"/>
    <property type="match status" value="1"/>
</dbReference>
<evidence type="ECO:0000259" key="10">
    <source>
        <dbReference type="PROSITE" id="PS50112"/>
    </source>
</evidence>
<dbReference type="PROSITE" id="PS50109">
    <property type="entry name" value="HIS_KIN"/>
    <property type="match status" value="1"/>
</dbReference>
<dbReference type="OrthoDB" id="9808408at2"/>
<sequence>MADSALFDSRIPEAGAGDTSALREPDLALLRTILDSIPGRVAFVDFANRYVYVNREFLAFHGRTADQVIGRHVRDVLGEAAYRQVSVYNERIRAGEVVRWEGWITYASAGRRYVQQTYTPYSPGGGAPQGNIAFGRDLTDLKLAEAEIERQRSRIADIERLSAMGALLAGVAHELNNPLAIVLAQSTLLVERATTEDVRARAERIQAAAERSGRIVRSFLGMAREAAPTRRPAQLNEIVRAALDMMGYGLRGAGVTVKTHLDPDLPSIEADADLLGQVVSNLVLNAQQALSSLDGARLLSLRTRRDGGSVVLEIEDNGPGVPPAIAQRIFEPYFTTKGPGAGTGIGLALCRNIVAAHGGTIAAEPARGGAGALFRVTLPASPAGRQGATAAGG</sequence>
<name>A0A2T1HWD3_9HYPH</name>
<dbReference type="InterPro" id="IPR036890">
    <property type="entry name" value="HATPase_C_sf"/>
</dbReference>
<evidence type="ECO:0000256" key="4">
    <source>
        <dbReference type="ARBA" id="ARBA00022679"/>
    </source>
</evidence>
<dbReference type="GO" id="GO:0005524">
    <property type="term" value="F:ATP binding"/>
    <property type="evidence" value="ECO:0007669"/>
    <property type="project" value="UniProtKB-KW"/>
</dbReference>
<evidence type="ECO:0000313" key="12">
    <source>
        <dbReference type="Proteomes" id="UP000239772"/>
    </source>
</evidence>
<dbReference type="SMART" id="SM00091">
    <property type="entry name" value="PAS"/>
    <property type="match status" value="1"/>
</dbReference>
<dbReference type="Gene3D" id="3.30.565.10">
    <property type="entry name" value="Histidine kinase-like ATPase, C-terminal domain"/>
    <property type="match status" value="1"/>
</dbReference>
<dbReference type="InterPro" id="IPR004358">
    <property type="entry name" value="Sig_transdc_His_kin-like_C"/>
</dbReference>
<organism evidence="11 12">
    <name type="scientific">Alsobacter soli</name>
    <dbReference type="NCBI Taxonomy" id="2109933"/>
    <lineage>
        <taxon>Bacteria</taxon>
        <taxon>Pseudomonadati</taxon>
        <taxon>Pseudomonadota</taxon>
        <taxon>Alphaproteobacteria</taxon>
        <taxon>Hyphomicrobiales</taxon>
        <taxon>Alsobacteraceae</taxon>
        <taxon>Alsobacter</taxon>
    </lineage>
</organism>
<dbReference type="SMART" id="SM00388">
    <property type="entry name" value="HisKA"/>
    <property type="match status" value="1"/>
</dbReference>
<dbReference type="InterPro" id="IPR000014">
    <property type="entry name" value="PAS"/>
</dbReference>
<dbReference type="InterPro" id="IPR036097">
    <property type="entry name" value="HisK_dim/P_sf"/>
</dbReference>
<dbReference type="InterPro" id="IPR035965">
    <property type="entry name" value="PAS-like_dom_sf"/>
</dbReference>
<dbReference type="InterPro" id="IPR005467">
    <property type="entry name" value="His_kinase_dom"/>
</dbReference>
<dbReference type="RefSeq" id="WP_106335744.1">
    <property type="nucleotide sequence ID" value="NZ_PVZS01000005.1"/>
</dbReference>
<dbReference type="PROSITE" id="PS50112">
    <property type="entry name" value="PAS"/>
    <property type="match status" value="1"/>
</dbReference>
<accession>A0A2T1HWD3</accession>
<feature type="domain" description="Histidine kinase" evidence="9">
    <location>
        <begin position="170"/>
        <end position="382"/>
    </location>
</feature>
<comment type="catalytic activity">
    <reaction evidence="1">
        <text>ATP + protein L-histidine = ADP + protein N-phospho-L-histidine.</text>
        <dbReference type="EC" id="2.7.13.3"/>
    </reaction>
</comment>
<evidence type="ECO:0000256" key="2">
    <source>
        <dbReference type="ARBA" id="ARBA00012438"/>
    </source>
</evidence>
<dbReference type="Pfam" id="PF08448">
    <property type="entry name" value="PAS_4"/>
    <property type="match status" value="1"/>
</dbReference>
<keyword evidence="4" id="KW-0808">Transferase</keyword>
<dbReference type="PRINTS" id="PR00344">
    <property type="entry name" value="BCTRLSENSOR"/>
</dbReference>
<dbReference type="Proteomes" id="UP000239772">
    <property type="component" value="Unassembled WGS sequence"/>
</dbReference>
<reference evidence="12" key="1">
    <citation type="submission" date="2018-03" db="EMBL/GenBank/DDBJ databases">
        <authorList>
            <person name="Sun L."/>
            <person name="Liu H."/>
            <person name="Chen W."/>
            <person name="Huang K."/>
            <person name="Liu W."/>
            <person name="Gao X."/>
        </authorList>
    </citation>
    <scope>NUCLEOTIDE SEQUENCE [LARGE SCALE GENOMIC DNA]</scope>
    <source>
        <strain evidence="12">SH9</strain>
    </source>
</reference>
<dbReference type="PANTHER" id="PTHR43065">
    <property type="entry name" value="SENSOR HISTIDINE KINASE"/>
    <property type="match status" value="1"/>
</dbReference>
<dbReference type="Pfam" id="PF02518">
    <property type="entry name" value="HATPase_c"/>
    <property type="match status" value="1"/>
</dbReference>
<evidence type="ECO:0000256" key="6">
    <source>
        <dbReference type="ARBA" id="ARBA00022777"/>
    </source>
</evidence>
<keyword evidence="6" id="KW-0418">Kinase</keyword>
<proteinExistence type="predicted"/>